<organism evidence="1 2">
    <name type="scientific">Hevea brasiliensis</name>
    <name type="common">Para rubber tree</name>
    <name type="synonym">Siphonia brasiliensis</name>
    <dbReference type="NCBI Taxonomy" id="3981"/>
    <lineage>
        <taxon>Eukaryota</taxon>
        <taxon>Viridiplantae</taxon>
        <taxon>Streptophyta</taxon>
        <taxon>Embryophyta</taxon>
        <taxon>Tracheophyta</taxon>
        <taxon>Spermatophyta</taxon>
        <taxon>Magnoliopsida</taxon>
        <taxon>eudicotyledons</taxon>
        <taxon>Gunneridae</taxon>
        <taxon>Pentapetalae</taxon>
        <taxon>rosids</taxon>
        <taxon>fabids</taxon>
        <taxon>Malpighiales</taxon>
        <taxon>Euphorbiaceae</taxon>
        <taxon>Crotonoideae</taxon>
        <taxon>Micrandreae</taxon>
        <taxon>Hevea</taxon>
    </lineage>
</organism>
<dbReference type="PANTHER" id="PTHR31286:SF99">
    <property type="entry name" value="DUF4283 DOMAIN-CONTAINING PROTEIN"/>
    <property type="match status" value="1"/>
</dbReference>
<evidence type="ECO:0000313" key="1">
    <source>
        <dbReference type="EMBL" id="KAJ9177110.1"/>
    </source>
</evidence>
<gene>
    <name evidence="1" type="ORF">P3X46_012361</name>
</gene>
<comment type="caution">
    <text evidence="1">The sequence shown here is derived from an EMBL/GenBank/DDBJ whole genome shotgun (WGS) entry which is preliminary data.</text>
</comment>
<keyword evidence="2" id="KW-1185">Reference proteome</keyword>
<name>A0ABQ9MCN9_HEVBR</name>
<accession>A0ABQ9MCN9</accession>
<dbReference type="InterPro" id="IPR040256">
    <property type="entry name" value="At4g02000-like"/>
</dbReference>
<evidence type="ECO:0000313" key="2">
    <source>
        <dbReference type="Proteomes" id="UP001174677"/>
    </source>
</evidence>
<evidence type="ECO:0008006" key="3">
    <source>
        <dbReference type="Google" id="ProtNLM"/>
    </source>
</evidence>
<sequence>MLVREWQPNFDPEQASIDKVMVWIQIPNLPIEYFNKLFLLKVGNKIGRTVHVDDMILQATRGKYARGCVEVDLSKPLLSKFRLRRRIKCIEYEGSHQIYFSYGCYGHRLDKCKLTKEDNCHVNENVAVDPNMV</sequence>
<dbReference type="EMBL" id="JARPOI010000007">
    <property type="protein sequence ID" value="KAJ9177110.1"/>
    <property type="molecule type" value="Genomic_DNA"/>
</dbReference>
<dbReference type="Proteomes" id="UP001174677">
    <property type="component" value="Chromosome 7"/>
</dbReference>
<protein>
    <recommendedName>
        <fullName evidence="3">DUF4283 domain-containing protein</fullName>
    </recommendedName>
</protein>
<dbReference type="PANTHER" id="PTHR31286">
    <property type="entry name" value="GLYCINE-RICH CELL WALL STRUCTURAL PROTEIN 1.8-LIKE"/>
    <property type="match status" value="1"/>
</dbReference>
<proteinExistence type="predicted"/>
<reference evidence="1" key="1">
    <citation type="journal article" date="2023" name="Plant Biotechnol. J.">
        <title>Chromosome-level wild Hevea brasiliensis genome provides new tools for genomic-assisted breeding and valuable loci to elevate rubber yield.</title>
        <authorList>
            <person name="Cheng H."/>
            <person name="Song X."/>
            <person name="Hu Y."/>
            <person name="Wu T."/>
            <person name="Yang Q."/>
            <person name="An Z."/>
            <person name="Feng S."/>
            <person name="Deng Z."/>
            <person name="Wu W."/>
            <person name="Zeng X."/>
            <person name="Tu M."/>
            <person name="Wang X."/>
            <person name="Huang H."/>
        </authorList>
    </citation>
    <scope>NUCLEOTIDE SEQUENCE</scope>
    <source>
        <strain evidence="1">MT/VB/25A 57/8</strain>
    </source>
</reference>